<keyword evidence="3" id="KW-1003">Cell membrane</keyword>
<feature type="domain" description="Mechanosensitive ion channel MscS" evidence="8">
    <location>
        <begin position="107"/>
        <end position="172"/>
    </location>
</feature>
<dbReference type="GO" id="GO:0008381">
    <property type="term" value="F:mechanosensitive monoatomic ion channel activity"/>
    <property type="evidence" value="ECO:0007669"/>
    <property type="project" value="InterPro"/>
</dbReference>
<evidence type="ECO:0000259" key="10">
    <source>
        <dbReference type="Pfam" id="PF21088"/>
    </source>
</evidence>
<dbReference type="EMBL" id="CP014544">
    <property type="protein sequence ID" value="AMO69269.1"/>
    <property type="molecule type" value="Genomic_DNA"/>
</dbReference>
<feature type="transmembrane region" description="Helical" evidence="7">
    <location>
        <begin position="20"/>
        <end position="41"/>
    </location>
</feature>
<keyword evidence="7" id="KW-0406">Ion transport</keyword>
<dbReference type="InterPro" id="IPR049278">
    <property type="entry name" value="MS_channel_C"/>
</dbReference>
<feature type="domain" description="Mechanosensitive ion channel MscS C-terminal" evidence="9">
    <location>
        <begin position="179"/>
        <end position="261"/>
    </location>
</feature>
<dbReference type="InterPro" id="IPR006685">
    <property type="entry name" value="MscS_channel_2nd"/>
</dbReference>
<comment type="caution">
    <text evidence="7">Lacks conserved residue(s) required for the propagation of feature annotation.</text>
</comment>
<dbReference type="Gene3D" id="1.10.287.1260">
    <property type="match status" value="1"/>
</dbReference>
<comment type="subcellular location">
    <subcellularLocation>
        <location evidence="7">Cell inner membrane</location>
        <topology evidence="7">Multi-pass membrane protein</topology>
    </subcellularLocation>
    <subcellularLocation>
        <location evidence="1">Cell membrane</location>
        <topology evidence="1">Multi-pass membrane protein</topology>
    </subcellularLocation>
</comment>
<dbReference type="SUPFAM" id="SSF82861">
    <property type="entry name" value="Mechanosensitive channel protein MscS (YggB), transmembrane region"/>
    <property type="match status" value="1"/>
</dbReference>
<sequence>MDSKEIQLLIEEYGPDAAAIGLQVAGALAMILIGYWIAKFVSSVIKAAMAKRNIDLTLTNFIGKLVFFILFALGAIPALAHAGIQTASVIAALGAAGLAVGLALQGSLANFAAGVLLIAFRPCKVGDWVDAGGCSGTVESISLFSTILLTGDYKRIVIPNSKVMSDAITNYSVMPRRRIDLVVGISYDADMRLAKEILQKLVEADTRILKDPAATIVVSELGDSSVNLLCRPWVATADYWPTRWKLVEDLKNAFDTAGIGIPYPQMDVHFHKES</sequence>
<feature type="domain" description="Mechanosensitive ion channel transmembrane helices 2/3" evidence="10">
    <location>
        <begin position="64"/>
        <end position="105"/>
    </location>
</feature>
<dbReference type="PANTHER" id="PTHR30221:SF1">
    <property type="entry name" value="SMALL-CONDUCTANCE MECHANOSENSITIVE CHANNEL"/>
    <property type="match status" value="1"/>
</dbReference>
<evidence type="ECO:0000256" key="5">
    <source>
        <dbReference type="ARBA" id="ARBA00022989"/>
    </source>
</evidence>
<comment type="function">
    <text evidence="7">Mechanosensitive channel that participates in the regulation of osmotic pressure changes within the cell, opening in response to stretch forces in the membrane lipid bilayer, without the need for other proteins. Contributes to normal resistance to hypoosmotic shock. Forms an ion channel of 1.0 nanosiemens conductance with a slight preference for anions.</text>
</comment>
<keyword evidence="7" id="KW-0407">Ion channel</keyword>
<dbReference type="STRING" id="1470434.AZF00_13565"/>
<dbReference type="KEGG" id="zal:AZF00_13565"/>
<dbReference type="InterPro" id="IPR023408">
    <property type="entry name" value="MscS_beta-dom_sf"/>
</dbReference>
<gene>
    <name evidence="11" type="ORF">AZF00_13565</name>
</gene>
<reference evidence="11 12" key="1">
    <citation type="submission" date="2015-12" db="EMBL/GenBank/DDBJ databases">
        <authorList>
            <person name="Shamseldin A."/>
            <person name="Moawad H."/>
            <person name="Abd El-Rahim W.M."/>
            <person name="Sadowsky M.J."/>
        </authorList>
    </citation>
    <scope>NUCLEOTIDE SEQUENCE [LARGE SCALE GENOMIC DNA]</scope>
    <source>
        <strain evidence="11 12">SM2</strain>
    </source>
</reference>
<dbReference type="Pfam" id="PF05552">
    <property type="entry name" value="MS_channel_1st_1"/>
    <property type="match status" value="1"/>
</dbReference>
<dbReference type="PANTHER" id="PTHR30221">
    <property type="entry name" value="SMALL-CONDUCTANCE MECHANOSENSITIVE CHANNEL"/>
    <property type="match status" value="1"/>
</dbReference>
<evidence type="ECO:0000259" key="8">
    <source>
        <dbReference type="Pfam" id="PF00924"/>
    </source>
</evidence>
<evidence type="ECO:0000256" key="2">
    <source>
        <dbReference type="ARBA" id="ARBA00008017"/>
    </source>
</evidence>
<feature type="transmembrane region" description="Helical" evidence="7">
    <location>
        <begin position="90"/>
        <end position="120"/>
    </location>
</feature>
<evidence type="ECO:0000256" key="6">
    <source>
        <dbReference type="ARBA" id="ARBA00023136"/>
    </source>
</evidence>
<keyword evidence="5 7" id="KW-1133">Transmembrane helix</keyword>
<organism evidence="11 12">
    <name type="scientific">Zhongshania aliphaticivorans</name>
    <dbReference type="NCBI Taxonomy" id="1470434"/>
    <lineage>
        <taxon>Bacteria</taxon>
        <taxon>Pseudomonadati</taxon>
        <taxon>Pseudomonadota</taxon>
        <taxon>Gammaproteobacteria</taxon>
        <taxon>Cellvibrionales</taxon>
        <taxon>Spongiibacteraceae</taxon>
        <taxon>Zhongshania</taxon>
    </lineage>
</organism>
<evidence type="ECO:0000256" key="7">
    <source>
        <dbReference type="RuleBase" id="RU369025"/>
    </source>
</evidence>
<dbReference type="InterPro" id="IPR011014">
    <property type="entry name" value="MscS_channel_TM-2"/>
</dbReference>
<comment type="similarity">
    <text evidence="2 7">Belongs to the MscS (TC 1.A.23) family.</text>
</comment>
<dbReference type="Pfam" id="PF00924">
    <property type="entry name" value="MS_channel_2nd"/>
    <property type="match status" value="1"/>
</dbReference>
<evidence type="ECO:0000259" key="9">
    <source>
        <dbReference type="Pfam" id="PF21082"/>
    </source>
</evidence>
<comment type="subunit">
    <text evidence="7">Homoheptamer.</text>
</comment>
<name>A0A127M7Q1_9GAMM</name>
<dbReference type="SUPFAM" id="SSF50182">
    <property type="entry name" value="Sm-like ribonucleoproteins"/>
    <property type="match status" value="1"/>
</dbReference>
<dbReference type="InterPro" id="IPR045275">
    <property type="entry name" value="MscS_archaea/bacteria_type"/>
</dbReference>
<dbReference type="GO" id="GO:0005886">
    <property type="term" value="C:plasma membrane"/>
    <property type="evidence" value="ECO:0007669"/>
    <property type="project" value="UniProtKB-SubCell"/>
</dbReference>
<dbReference type="RefSeq" id="WP_062383993.1">
    <property type="nucleotide sequence ID" value="NZ_CP014544.1"/>
</dbReference>
<proteinExistence type="inferred from homology"/>
<dbReference type="Gene3D" id="2.30.30.60">
    <property type="match status" value="1"/>
</dbReference>
<dbReference type="AlphaFoldDB" id="A0A127M7Q1"/>
<evidence type="ECO:0000256" key="4">
    <source>
        <dbReference type="ARBA" id="ARBA00022692"/>
    </source>
</evidence>
<accession>A0A127M7Q1</accession>
<dbReference type="Pfam" id="PF21082">
    <property type="entry name" value="MS_channel_3rd"/>
    <property type="match status" value="1"/>
</dbReference>
<dbReference type="InterPro" id="IPR010920">
    <property type="entry name" value="LSM_dom_sf"/>
</dbReference>
<evidence type="ECO:0000256" key="3">
    <source>
        <dbReference type="ARBA" id="ARBA00022475"/>
    </source>
</evidence>
<dbReference type="InterPro" id="IPR049142">
    <property type="entry name" value="MS_channel_1st"/>
</dbReference>
<keyword evidence="7" id="KW-0997">Cell inner membrane</keyword>
<protein>
    <recommendedName>
        <fullName evidence="7">Small-conductance mechanosensitive channel</fullName>
    </recommendedName>
</protein>
<evidence type="ECO:0000256" key="1">
    <source>
        <dbReference type="ARBA" id="ARBA00004651"/>
    </source>
</evidence>
<dbReference type="Pfam" id="PF21088">
    <property type="entry name" value="MS_channel_1st"/>
    <property type="match status" value="1"/>
</dbReference>
<dbReference type="Proteomes" id="UP000074119">
    <property type="component" value="Chromosome"/>
</dbReference>
<dbReference type="SUPFAM" id="SSF82689">
    <property type="entry name" value="Mechanosensitive channel protein MscS (YggB), C-terminal domain"/>
    <property type="match status" value="1"/>
</dbReference>
<keyword evidence="6 7" id="KW-0472">Membrane</keyword>
<keyword evidence="4 7" id="KW-0812">Transmembrane</keyword>
<feature type="transmembrane region" description="Helical" evidence="7">
    <location>
        <begin position="61"/>
        <end position="84"/>
    </location>
</feature>
<evidence type="ECO:0000313" key="12">
    <source>
        <dbReference type="Proteomes" id="UP000074119"/>
    </source>
</evidence>
<dbReference type="InterPro" id="IPR008910">
    <property type="entry name" value="MSC_TM_helix"/>
</dbReference>
<evidence type="ECO:0000313" key="11">
    <source>
        <dbReference type="EMBL" id="AMO69269.1"/>
    </source>
</evidence>
<dbReference type="InterPro" id="IPR011066">
    <property type="entry name" value="MscS_channel_C_sf"/>
</dbReference>
<keyword evidence="7" id="KW-0813">Transport</keyword>
<dbReference type="Gene3D" id="3.30.70.100">
    <property type="match status" value="1"/>
</dbReference>